<dbReference type="RefSeq" id="WP_157947487.1">
    <property type="nucleotide sequence ID" value="NZ_NIGF01000001.1"/>
</dbReference>
<keyword evidence="5" id="KW-1185">Reference proteome</keyword>
<dbReference type="InterPro" id="IPR011006">
    <property type="entry name" value="CheY-like_superfamily"/>
</dbReference>
<gene>
    <name evidence="4" type="ORF">B1R32_101302</name>
</gene>
<comment type="catalytic activity">
    <reaction evidence="2">
        <text>2 GTP = 3',3'-c-di-GMP + 2 diphosphate</text>
        <dbReference type="Rhea" id="RHEA:24898"/>
        <dbReference type="ChEBI" id="CHEBI:33019"/>
        <dbReference type="ChEBI" id="CHEBI:37565"/>
        <dbReference type="ChEBI" id="CHEBI:58805"/>
        <dbReference type="EC" id="2.7.7.65"/>
    </reaction>
</comment>
<dbReference type="SMART" id="SM00267">
    <property type="entry name" value="GGDEF"/>
    <property type="match status" value="1"/>
</dbReference>
<evidence type="ECO:0000313" key="5">
    <source>
        <dbReference type="Proteomes" id="UP000237684"/>
    </source>
</evidence>
<evidence type="ECO:0000313" key="4">
    <source>
        <dbReference type="EMBL" id="PQV65560.1"/>
    </source>
</evidence>
<evidence type="ECO:0000256" key="2">
    <source>
        <dbReference type="ARBA" id="ARBA00034247"/>
    </source>
</evidence>
<name>A0A2S8SXN3_9BACT</name>
<dbReference type="PANTHER" id="PTHR45138:SF9">
    <property type="entry name" value="DIGUANYLATE CYCLASE DGCM-RELATED"/>
    <property type="match status" value="1"/>
</dbReference>
<organism evidence="4 5">
    <name type="scientific">Abditibacterium utsteinense</name>
    <dbReference type="NCBI Taxonomy" id="1960156"/>
    <lineage>
        <taxon>Bacteria</taxon>
        <taxon>Pseudomonadati</taxon>
        <taxon>Abditibacteriota</taxon>
        <taxon>Abditibacteriia</taxon>
        <taxon>Abditibacteriales</taxon>
        <taxon>Abditibacteriaceae</taxon>
        <taxon>Abditibacterium</taxon>
    </lineage>
</organism>
<dbReference type="EMBL" id="NIGF01000001">
    <property type="protein sequence ID" value="PQV65560.1"/>
    <property type="molecule type" value="Genomic_DNA"/>
</dbReference>
<dbReference type="OrthoDB" id="9812260at2"/>
<dbReference type="CDD" id="cd01949">
    <property type="entry name" value="GGDEF"/>
    <property type="match status" value="1"/>
</dbReference>
<dbReference type="InterPro" id="IPR043128">
    <property type="entry name" value="Rev_trsase/Diguanyl_cyclase"/>
</dbReference>
<dbReference type="GO" id="GO:1902201">
    <property type="term" value="P:negative regulation of bacterial-type flagellum-dependent cell motility"/>
    <property type="evidence" value="ECO:0007669"/>
    <property type="project" value="TreeGrafter"/>
</dbReference>
<reference evidence="4 5" key="1">
    <citation type="journal article" date="2018" name="Syst. Appl. Microbiol.">
        <title>Abditibacterium utsteinense sp. nov., the first cultivated member of candidate phylum FBP, isolated from ice-free Antarctic soil samples.</title>
        <authorList>
            <person name="Tahon G."/>
            <person name="Tytgat B."/>
            <person name="Lebbe L."/>
            <person name="Carlier A."/>
            <person name="Willems A."/>
        </authorList>
    </citation>
    <scope>NUCLEOTIDE SEQUENCE [LARGE SCALE GENOMIC DNA]</scope>
    <source>
        <strain evidence="4 5">LMG 29911</strain>
    </source>
</reference>
<accession>A0A2S8SXN3</accession>
<proteinExistence type="predicted"/>
<dbReference type="GO" id="GO:0052621">
    <property type="term" value="F:diguanylate cyclase activity"/>
    <property type="evidence" value="ECO:0007669"/>
    <property type="project" value="UniProtKB-EC"/>
</dbReference>
<dbReference type="InterPro" id="IPR050469">
    <property type="entry name" value="Diguanylate_Cyclase"/>
</dbReference>
<dbReference type="SUPFAM" id="SSF55073">
    <property type="entry name" value="Nucleotide cyclase"/>
    <property type="match status" value="1"/>
</dbReference>
<evidence type="ECO:0000256" key="1">
    <source>
        <dbReference type="ARBA" id="ARBA00012528"/>
    </source>
</evidence>
<dbReference type="PANTHER" id="PTHR45138">
    <property type="entry name" value="REGULATORY COMPONENTS OF SENSORY TRANSDUCTION SYSTEM"/>
    <property type="match status" value="1"/>
</dbReference>
<protein>
    <recommendedName>
        <fullName evidence="1">diguanylate cyclase</fullName>
        <ecNumber evidence="1">2.7.7.65</ecNumber>
    </recommendedName>
</protein>
<dbReference type="AlphaFoldDB" id="A0A2S8SXN3"/>
<dbReference type="Pfam" id="PF00990">
    <property type="entry name" value="GGDEF"/>
    <property type="match status" value="1"/>
</dbReference>
<dbReference type="InterPro" id="IPR029787">
    <property type="entry name" value="Nucleotide_cyclase"/>
</dbReference>
<dbReference type="GO" id="GO:0005886">
    <property type="term" value="C:plasma membrane"/>
    <property type="evidence" value="ECO:0007669"/>
    <property type="project" value="TreeGrafter"/>
</dbReference>
<dbReference type="InParanoid" id="A0A2S8SXN3"/>
<evidence type="ECO:0000259" key="3">
    <source>
        <dbReference type="PROSITE" id="PS50887"/>
    </source>
</evidence>
<dbReference type="Proteomes" id="UP000237684">
    <property type="component" value="Unassembled WGS sequence"/>
</dbReference>
<dbReference type="NCBIfam" id="TIGR00254">
    <property type="entry name" value="GGDEF"/>
    <property type="match status" value="1"/>
</dbReference>
<dbReference type="EC" id="2.7.7.65" evidence="1"/>
<comment type="caution">
    <text evidence="4">The sequence shown here is derived from an EMBL/GenBank/DDBJ whole genome shotgun (WGS) entry which is preliminary data.</text>
</comment>
<dbReference type="InterPro" id="IPR000160">
    <property type="entry name" value="GGDEF_dom"/>
</dbReference>
<sequence>MRAQYNAAKTGANTCHKLMKDPFFPSGDLHLPTLRPAARVLLLSEEADENGGFLLQGRAHAAGAMKRLVEVADSAGHFTFAAPIPRLIDGVNPEVVLVDGASRSAARLLQEARSAQPTRDAVILALVPAKMHDELLEALRAAGADDFLSDKAQLFEIVSRLEAATALRRARAEIAELREYLGRQIRVDDLTGVMSRRFFFQQAHRECSRARRYGHRLSCVMIEIDHYKSLCATFGDFVGEAVLRQTATIIGQWTRDSDLVARFTDSKFILILPETGIEGATRAQDKITLALGTHIWRFDSTVIPVSVSIGEAELQPGPPMERNNDDYISEGDETGDAALSTRESLAGLLEDADAALFVARKGARMPEVFVPYTPVPDTIARTKPAPDNQSP</sequence>
<dbReference type="PROSITE" id="PS50887">
    <property type="entry name" value="GGDEF"/>
    <property type="match status" value="1"/>
</dbReference>
<dbReference type="GO" id="GO:0043709">
    <property type="term" value="P:cell adhesion involved in single-species biofilm formation"/>
    <property type="evidence" value="ECO:0007669"/>
    <property type="project" value="TreeGrafter"/>
</dbReference>
<feature type="domain" description="GGDEF" evidence="3">
    <location>
        <begin position="215"/>
        <end position="351"/>
    </location>
</feature>
<dbReference type="Gene3D" id="3.30.70.270">
    <property type="match status" value="1"/>
</dbReference>
<dbReference type="SUPFAM" id="SSF52172">
    <property type="entry name" value="CheY-like"/>
    <property type="match status" value="1"/>
</dbReference>